<name>A0A1R3HG18_COCAP</name>
<protein>
    <submittedName>
        <fullName evidence="1">Uncharacterized protein</fullName>
    </submittedName>
</protein>
<accession>A0A1R3HG18</accession>
<dbReference type="EMBL" id="AWWV01012064">
    <property type="protein sequence ID" value="OMO69253.1"/>
    <property type="molecule type" value="Genomic_DNA"/>
</dbReference>
<reference evidence="1 2" key="1">
    <citation type="submission" date="2013-09" db="EMBL/GenBank/DDBJ databases">
        <title>Corchorus capsularis genome sequencing.</title>
        <authorList>
            <person name="Alam M."/>
            <person name="Haque M.S."/>
            <person name="Islam M.S."/>
            <person name="Emdad E.M."/>
            <person name="Islam M.M."/>
            <person name="Ahmed B."/>
            <person name="Halim A."/>
            <person name="Hossen Q.M.M."/>
            <person name="Hossain M.Z."/>
            <person name="Ahmed R."/>
            <person name="Khan M.M."/>
            <person name="Islam R."/>
            <person name="Rashid M.M."/>
            <person name="Khan S.A."/>
            <person name="Rahman M.S."/>
            <person name="Alam M."/>
        </authorList>
    </citation>
    <scope>NUCLEOTIDE SEQUENCE [LARGE SCALE GENOMIC DNA]</scope>
    <source>
        <strain evidence="2">cv. CVL-1</strain>
        <tissue evidence="1">Whole seedling</tissue>
    </source>
</reference>
<dbReference type="Proteomes" id="UP000188268">
    <property type="component" value="Unassembled WGS sequence"/>
</dbReference>
<proteinExistence type="predicted"/>
<organism evidence="1 2">
    <name type="scientific">Corchorus capsularis</name>
    <name type="common">Jute</name>
    <dbReference type="NCBI Taxonomy" id="210143"/>
    <lineage>
        <taxon>Eukaryota</taxon>
        <taxon>Viridiplantae</taxon>
        <taxon>Streptophyta</taxon>
        <taxon>Embryophyta</taxon>
        <taxon>Tracheophyta</taxon>
        <taxon>Spermatophyta</taxon>
        <taxon>Magnoliopsida</taxon>
        <taxon>eudicotyledons</taxon>
        <taxon>Gunneridae</taxon>
        <taxon>Pentapetalae</taxon>
        <taxon>rosids</taxon>
        <taxon>malvids</taxon>
        <taxon>Malvales</taxon>
        <taxon>Malvaceae</taxon>
        <taxon>Grewioideae</taxon>
        <taxon>Apeibeae</taxon>
        <taxon>Corchorus</taxon>
    </lineage>
</organism>
<dbReference type="AlphaFoldDB" id="A0A1R3HG18"/>
<keyword evidence="2" id="KW-1185">Reference proteome</keyword>
<evidence type="ECO:0000313" key="2">
    <source>
        <dbReference type="Proteomes" id="UP000188268"/>
    </source>
</evidence>
<dbReference type="Gramene" id="OMO69253">
    <property type="protein sequence ID" value="OMO69253"/>
    <property type="gene ID" value="CCACVL1_19584"/>
</dbReference>
<sequence length="172" mass="18624">MSSIYRQGRLVFTHCCNSLYFSTDRSAEGSVETWSDGKENIISGVISRASTAVRLNVRYSLSLEYKENVISMRQPADTLYVSWSALAVRRIPSGLPSAAVYPMCISFPQVSSPISIKAQGQAFNACDKIPFNPCGEVKFVADELSAGELVVQLTVGDLLAKFAAGDPAIGIY</sequence>
<evidence type="ECO:0000313" key="1">
    <source>
        <dbReference type="EMBL" id="OMO69253.1"/>
    </source>
</evidence>
<comment type="caution">
    <text evidence="1">The sequence shown here is derived from an EMBL/GenBank/DDBJ whole genome shotgun (WGS) entry which is preliminary data.</text>
</comment>
<gene>
    <name evidence="1" type="ORF">CCACVL1_19584</name>
</gene>